<feature type="transmembrane region" description="Helical" evidence="1">
    <location>
        <begin position="656"/>
        <end position="673"/>
    </location>
</feature>
<dbReference type="PANTHER" id="PTHR43685">
    <property type="entry name" value="GLYCOSYLTRANSFERASE"/>
    <property type="match status" value="1"/>
</dbReference>
<dbReference type="InterPro" id="IPR050834">
    <property type="entry name" value="Glycosyltransf_2"/>
</dbReference>
<gene>
    <name evidence="2" type="ORF">UFOPK3554_00374</name>
</gene>
<keyword evidence="1" id="KW-1133">Transmembrane helix</keyword>
<feature type="transmembrane region" description="Helical" evidence="1">
    <location>
        <begin position="680"/>
        <end position="700"/>
    </location>
</feature>
<evidence type="ECO:0000313" key="2">
    <source>
        <dbReference type="EMBL" id="CAB5239605.1"/>
    </source>
</evidence>
<feature type="transmembrane region" description="Helical" evidence="1">
    <location>
        <begin position="984"/>
        <end position="1001"/>
    </location>
</feature>
<dbReference type="AlphaFoldDB" id="A0A6J7XTL2"/>
<feature type="transmembrane region" description="Helical" evidence="1">
    <location>
        <begin position="553"/>
        <end position="576"/>
    </location>
</feature>
<sequence>MAEKATKSALHVSAILVVHDGARWLPEVVASLMSQSRHFDDILAVDTGSTDSSKKLLTTARLSCLELEREVGFGDAVWIATQSLEENENRENEWLWILHDDCVMASDALEQLINAVEDRPQVVMAGPKILGWHDRSHLLEIGISIASDGARWTGLEQHEYDQGQRDGVHEVLAVSTAGALIRRDVFEDLGGFDHNLSLFRDDVDFGWRVRVAGHSVIAVSEAKAFHAEASASERRPIDVANAFLHRPLLLDRRNAAYVLLANSTWWMLPWLFLQLLGSSIARSIAYLVAKLPGYASDEILAIITLVIHPRELISARKFRRKHRLISARVVKEFIPPRRKQIRQSIERLFDSIRLAVLPVAREKVSVDEVITDDEDLLSPVDSPRWRSIFRKPKVIAGSIMMLVLLAWSRNRFGNLVGGSLPATPSGARDLWSTYFESWHQVGMGSESAAPPWIAVLASLATVLLGKASLLITLGIFFAPLFFMLSSYRAFSRITPHEPLRVGASFLYAISPVSIASINSGRIGTLAVLLLLPFLAIASSQWSSIERVSWRKLFAYSLLLSVLFSFSTLSMILLLSLTTVKVALDYREFLVDGEQSIFRIRIVKRLVLLLVPFLVLIPWSFKILSPLSGILLEPGIATSGGGFRLAMIANPGGAGSVPWWIVAPFTALIIIGLFSRTRAKAVAEFGFGALGLSVILGSLTITGNGSSTPTRVWVGSLIACATLAAIITGVIILDRLREILVVTNFHFRHMLALSLTIATVFYSITSIFWVVTAGSDSPVRATSQTVLPAFLGAEAGSKTVVLREVNSNGRVNLQYYITRGHDAFLGEPDLAPVETEEITKAVRELVDGTGISSSKTLARFGIKYLFVKNSENRELIQTIDGLGGFARASSTSAGVVWRVSGALGRLIYISRSGDSFPLESSDVGARTNVPGPGTILLTDTYSRSWQIFQNGVRLERSQDRNGLTTFRVEEKGEISLVHDGTIRRGFLSLQLVLIVLVLVLAAPSGRRKREISEKELT</sequence>
<feature type="transmembrane region" description="Helical" evidence="1">
    <location>
        <begin position="712"/>
        <end position="732"/>
    </location>
</feature>
<feature type="transmembrane region" description="Helical" evidence="1">
    <location>
        <begin position="452"/>
        <end position="482"/>
    </location>
</feature>
<dbReference type="Pfam" id="PF13641">
    <property type="entry name" value="Glyco_tranf_2_3"/>
    <property type="match status" value="1"/>
</dbReference>
<protein>
    <submittedName>
        <fullName evidence="2">Unannotated protein</fullName>
    </submittedName>
</protein>
<feature type="transmembrane region" description="Helical" evidence="1">
    <location>
        <begin position="605"/>
        <end position="623"/>
    </location>
</feature>
<keyword evidence="1" id="KW-0812">Transmembrane</keyword>
<feature type="transmembrane region" description="Helical" evidence="1">
    <location>
        <begin position="744"/>
        <end position="770"/>
    </location>
</feature>
<dbReference type="InterPro" id="IPR029044">
    <property type="entry name" value="Nucleotide-diphossugar_trans"/>
</dbReference>
<proteinExistence type="predicted"/>
<name>A0A6J7XTL2_9ZZZZ</name>
<organism evidence="2">
    <name type="scientific">freshwater metagenome</name>
    <dbReference type="NCBI Taxonomy" id="449393"/>
    <lineage>
        <taxon>unclassified sequences</taxon>
        <taxon>metagenomes</taxon>
        <taxon>ecological metagenomes</taxon>
    </lineage>
</organism>
<evidence type="ECO:0000256" key="1">
    <source>
        <dbReference type="SAM" id="Phobius"/>
    </source>
</evidence>
<feature type="transmembrane region" description="Helical" evidence="1">
    <location>
        <begin position="522"/>
        <end position="541"/>
    </location>
</feature>
<dbReference type="SUPFAM" id="SSF53448">
    <property type="entry name" value="Nucleotide-diphospho-sugar transferases"/>
    <property type="match status" value="1"/>
</dbReference>
<accession>A0A6J7XTL2</accession>
<dbReference type="Gene3D" id="3.90.550.10">
    <property type="entry name" value="Spore Coat Polysaccharide Biosynthesis Protein SpsA, Chain A"/>
    <property type="match status" value="1"/>
</dbReference>
<dbReference type="PANTHER" id="PTHR43685:SF3">
    <property type="entry name" value="SLR2126 PROTEIN"/>
    <property type="match status" value="1"/>
</dbReference>
<dbReference type="EMBL" id="CAFBSG010000004">
    <property type="protein sequence ID" value="CAB5239605.1"/>
    <property type="molecule type" value="Genomic_DNA"/>
</dbReference>
<keyword evidence="1" id="KW-0472">Membrane</keyword>
<reference evidence="2" key="1">
    <citation type="submission" date="2020-05" db="EMBL/GenBank/DDBJ databases">
        <authorList>
            <person name="Chiriac C."/>
            <person name="Salcher M."/>
            <person name="Ghai R."/>
            <person name="Kavagutti S V."/>
        </authorList>
    </citation>
    <scope>NUCLEOTIDE SEQUENCE</scope>
</reference>